<proteinExistence type="predicted"/>
<dbReference type="AlphaFoldDB" id="A0A1G8ZGN4"/>
<sequence>MPIPDDFWISLATEHGPWVLLVFYLLFRDHQKDDATRSILNRNTEIIVEITTLIRERLPRDRVS</sequence>
<gene>
    <name evidence="2" type="ORF">SAMN04488026_103229</name>
</gene>
<keyword evidence="3" id="KW-1185">Reference proteome</keyword>
<keyword evidence="1" id="KW-1133">Transmembrane helix</keyword>
<protein>
    <submittedName>
        <fullName evidence="2">Uncharacterized protein</fullName>
    </submittedName>
</protein>
<evidence type="ECO:0000313" key="3">
    <source>
        <dbReference type="Proteomes" id="UP000199382"/>
    </source>
</evidence>
<dbReference type="Proteomes" id="UP000199382">
    <property type="component" value="Unassembled WGS sequence"/>
</dbReference>
<feature type="transmembrane region" description="Helical" evidence="1">
    <location>
        <begin position="6"/>
        <end position="27"/>
    </location>
</feature>
<dbReference type="EMBL" id="FNEK01000032">
    <property type="protein sequence ID" value="SDK14282.1"/>
    <property type="molecule type" value="Genomic_DNA"/>
</dbReference>
<evidence type="ECO:0000313" key="2">
    <source>
        <dbReference type="EMBL" id="SDK14282.1"/>
    </source>
</evidence>
<name>A0A1G8ZGN4_9RHOB</name>
<dbReference type="RefSeq" id="WP_093157849.1">
    <property type="nucleotide sequence ID" value="NZ_FNEK01000032.1"/>
</dbReference>
<dbReference type="OrthoDB" id="7876416at2"/>
<accession>A0A1G8ZGN4</accession>
<organism evidence="2 3">
    <name type="scientific">Aliiruegeria lutimaris</name>
    <dbReference type="NCBI Taxonomy" id="571298"/>
    <lineage>
        <taxon>Bacteria</taxon>
        <taxon>Pseudomonadati</taxon>
        <taxon>Pseudomonadota</taxon>
        <taxon>Alphaproteobacteria</taxon>
        <taxon>Rhodobacterales</taxon>
        <taxon>Roseobacteraceae</taxon>
        <taxon>Aliiruegeria</taxon>
    </lineage>
</organism>
<reference evidence="2 3" key="1">
    <citation type="submission" date="2016-10" db="EMBL/GenBank/DDBJ databases">
        <authorList>
            <person name="de Groot N.N."/>
        </authorList>
    </citation>
    <scope>NUCLEOTIDE SEQUENCE [LARGE SCALE GENOMIC DNA]</scope>
    <source>
        <strain evidence="2 3">DSM 25294</strain>
    </source>
</reference>
<evidence type="ECO:0000256" key="1">
    <source>
        <dbReference type="SAM" id="Phobius"/>
    </source>
</evidence>
<dbReference type="STRING" id="571298.SAMN04488026_103229"/>
<keyword evidence="1" id="KW-0472">Membrane</keyword>
<keyword evidence="1" id="KW-0812">Transmembrane</keyword>